<dbReference type="OrthoDB" id="444127at2759"/>
<proteinExistence type="predicted"/>
<dbReference type="AlphaFoldDB" id="A0A024RX60"/>
<keyword evidence="1" id="KW-0378">Hydrolase</keyword>
<sequence length="259" mass="28863">MAPFDLTSYKALSFDIYATLIDWESGIFSQLLPLLTRLPNDHSLWKKSLADLRGFLLTRYSIHEHALEVQHPEEKYSVLLSKVYEHIAADLGVAITHEEAEAFGEAIGQWPAFADTVAAMQCLKKYYKLIALSNVDKMSFQNTLKNGLQGVEFDAIYVAEDIGTYKPNPNNFNYLVQHARQDFGIEKAEICHTAQSLTFDHIPVASLGFPPAVWISRGGGSMGMGDIEAVKDKVNIGAIYETLGDMAADVELAFRKNKE</sequence>
<dbReference type="SUPFAM" id="SSF56784">
    <property type="entry name" value="HAD-like"/>
    <property type="match status" value="1"/>
</dbReference>
<dbReference type="InterPro" id="IPR036412">
    <property type="entry name" value="HAD-like_sf"/>
</dbReference>
<dbReference type="GO" id="GO:0016787">
    <property type="term" value="F:hydrolase activity"/>
    <property type="evidence" value="ECO:0007669"/>
    <property type="project" value="UniProtKB-KW"/>
</dbReference>
<reference evidence="3" key="1">
    <citation type="journal article" date="2013" name="Ind. Biotechnol.">
        <title>Comparative genomics analysis of Trichoderma reesei strains.</title>
        <authorList>
            <person name="Koike H."/>
            <person name="Aerts A."/>
            <person name="LaButti K."/>
            <person name="Grigoriev I.V."/>
            <person name="Baker S.E."/>
        </authorList>
    </citation>
    <scope>NUCLEOTIDE SEQUENCE [LARGE SCALE GENOMIC DNA]</scope>
    <source>
        <strain evidence="3">ATCC 56765 / BCRC 32924 / NRRL 11460 / Rut C-30</strain>
    </source>
</reference>
<accession>A0A024RX60</accession>
<dbReference type="EMBL" id="KI911171">
    <property type="protein sequence ID" value="ETR97417.1"/>
    <property type="molecule type" value="Genomic_DNA"/>
</dbReference>
<protein>
    <submittedName>
        <fullName evidence="2">HAD-like protein</fullName>
    </submittedName>
</protein>
<dbReference type="Pfam" id="PF00702">
    <property type="entry name" value="Hydrolase"/>
    <property type="match status" value="1"/>
</dbReference>
<organism evidence="2 3">
    <name type="scientific">Hypocrea jecorina (strain ATCC 56765 / BCRC 32924 / NRRL 11460 / Rut C-30)</name>
    <name type="common">Trichoderma reesei</name>
    <dbReference type="NCBI Taxonomy" id="1344414"/>
    <lineage>
        <taxon>Eukaryota</taxon>
        <taxon>Fungi</taxon>
        <taxon>Dikarya</taxon>
        <taxon>Ascomycota</taxon>
        <taxon>Pezizomycotina</taxon>
        <taxon>Sordariomycetes</taxon>
        <taxon>Hypocreomycetidae</taxon>
        <taxon>Hypocreales</taxon>
        <taxon>Hypocreaceae</taxon>
        <taxon>Trichoderma</taxon>
    </lineage>
</organism>
<name>A0A024RX60_HYPJR</name>
<dbReference type="PANTHER" id="PTHR43316:SF9">
    <property type="entry name" value="ACID DEHALOGENASE, PUTATIVE (AFU_ORTHOLOGUE AFUA_6G14460)-RELATED"/>
    <property type="match status" value="1"/>
</dbReference>
<dbReference type="PANTHER" id="PTHR43316">
    <property type="entry name" value="HYDROLASE, HALOACID DELAHOGENASE-RELATED"/>
    <property type="match status" value="1"/>
</dbReference>
<dbReference type="Proteomes" id="UP000024376">
    <property type="component" value="Unassembled WGS sequence"/>
</dbReference>
<evidence type="ECO:0000313" key="2">
    <source>
        <dbReference type="EMBL" id="ETR97417.1"/>
    </source>
</evidence>
<dbReference type="Gene3D" id="3.40.50.1000">
    <property type="entry name" value="HAD superfamily/HAD-like"/>
    <property type="match status" value="1"/>
</dbReference>
<evidence type="ECO:0000256" key="1">
    <source>
        <dbReference type="ARBA" id="ARBA00022801"/>
    </source>
</evidence>
<dbReference type="HOGENOM" id="CLU_045011_3_2_1"/>
<dbReference type="Gene3D" id="1.10.150.750">
    <property type="match status" value="1"/>
</dbReference>
<gene>
    <name evidence="2" type="ORF">M419DRAFT_91584</name>
</gene>
<dbReference type="InterPro" id="IPR023214">
    <property type="entry name" value="HAD_sf"/>
</dbReference>
<evidence type="ECO:0000313" key="3">
    <source>
        <dbReference type="Proteomes" id="UP000024376"/>
    </source>
</evidence>
<dbReference type="InterPro" id="IPR051540">
    <property type="entry name" value="S-2-haloacid_dehalogenase"/>
</dbReference>
<dbReference type="KEGG" id="trr:M419DRAFT_91584"/>